<gene>
    <name evidence="2" type="ORF">HH215_15370</name>
</gene>
<evidence type="ECO:0000313" key="2">
    <source>
        <dbReference type="EMBL" id="QJD84421.1"/>
    </source>
</evidence>
<dbReference type="KEGG" id="cheb:HH215_15370"/>
<feature type="coiled-coil region" evidence="1">
    <location>
        <begin position="107"/>
        <end position="141"/>
    </location>
</feature>
<protein>
    <submittedName>
        <fullName evidence="2">DUF1904 family protein</fullName>
    </submittedName>
</protein>
<keyword evidence="3" id="KW-1185">Reference proteome</keyword>
<accession>A0A7Z2VK08</accession>
<proteinExistence type="predicted"/>
<keyword evidence="1" id="KW-0175">Coiled coil</keyword>
<dbReference type="InterPro" id="IPR014347">
    <property type="entry name" value="Tautomerase/MIF_sf"/>
</dbReference>
<sequence length="156" mass="17623">MPHLLIRGVSPEQIRSISKPLVAELASHCQCPPDHILLECLHTTACYDGEIVPSYPFVEINWFERGQSVRDQAAECIDRHVRSLGIAEVEVAFRTYEANSYYANGIKLSVNGELQALQAENQRLKDELNKARKALQSNQTNSNSYMSSKLYDALRE</sequence>
<evidence type="ECO:0000313" key="3">
    <source>
        <dbReference type="Proteomes" id="UP000502248"/>
    </source>
</evidence>
<evidence type="ECO:0000256" key="1">
    <source>
        <dbReference type="SAM" id="Coils"/>
    </source>
</evidence>
<dbReference type="SUPFAM" id="SSF55331">
    <property type="entry name" value="Tautomerase/MIF"/>
    <property type="match status" value="1"/>
</dbReference>
<dbReference type="Pfam" id="PF08921">
    <property type="entry name" value="DUF1904"/>
    <property type="match status" value="1"/>
</dbReference>
<dbReference type="InterPro" id="IPR015017">
    <property type="entry name" value="DUF1904"/>
</dbReference>
<dbReference type="Proteomes" id="UP000502248">
    <property type="component" value="Chromosome"/>
</dbReference>
<organism evidence="2 3">
    <name type="scientific">Cohnella herbarum</name>
    <dbReference type="NCBI Taxonomy" id="2728023"/>
    <lineage>
        <taxon>Bacteria</taxon>
        <taxon>Bacillati</taxon>
        <taxon>Bacillota</taxon>
        <taxon>Bacilli</taxon>
        <taxon>Bacillales</taxon>
        <taxon>Paenibacillaceae</taxon>
        <taxon>Cohnella</taxon>
    </lineage>
</organism>
<dbReference type="RefSeq" id="WP_169280705.1">
    <property type="nucleotide sequence ID" value="NZ_CP051680.1"/>
</dbReference>
<dbReference type="AlphaFoldDB" id="A0A7Z2VK08"/>
<dbReference type="Gene3D" id="3.30.429.10">
    <property type="entry name" value="Macrophage Migration Inhibitory Factor"/>
    <property type="match status" value="1"/>
</dbReference>
<name>A0A7Z2VK08_9BACL</name>
<dbReference type="EMBL" id="CP051680">
    <property type="protein sequence ID" value="QJD84421.1"/>
    <property type="molecule type" value="Genomic_DNA"/>
</dbReference>
<reference evidence="2 3" key="1">
    <citation type="submission" date="2020-04" db="EMBL/GenBank/DDBJ databases">
        <title>Genome sequencing of novel species.</title>
        <authorList>
            <person name="Heo J."/>
            <person name="Kim S.-J."/>
            <person name="Kim J.-S."/>
            <person name="Hong S.-B."/>
            <person name="Kwon S.-W."/>
        </authorList>
    </citation>
    <scope>NUCLEOTIDE SEQUENCE [LARGE SCALE GENOMIC DNA]</scope>
    <source>
        <strain evidence="2 3">MFER-1</strain>
    </source>
</reference>